<dbReference type="RefSeq" id="WP_129654606.1">
    <property type="nucleotide sequence ID" value="NZ_ML142911.1"/>
</dbReference>
<dbReference type="Proteomes" id="UP000290261">
    <property type="component" value="Unassembled WGS sequence"/>
</dbReference>
<gene>
    <name evidence="1" type="ORF">DN53_15340</name>
</gene>
<name>A0A444VJS9_9FLAO</name>
<protein>
    <submittedName>
        <fullName evidence="1">Cyclic nucleotide-binding protein</fullName>
    </submittedName>
</protein>
<evidence type="ECO:0000313" key="2">
    <source>
        <dbReference type="Proteomes" id="UP000290261"/>
    </source>
</evidence>
<sequence length="189" mass="22260">MEEFLDFILRFGNLNQHQIELISKKAEIIRLQKDDYFWEAGKPINYVGFTKKGILRVYYYNNQGEEITRYFIAEELLILYGANAESNYVPSEYLQAIETSELVVFSKSDWKEISETIIGWDGIVQKIVAKQQREKLERRSPLVEQDAQLRYLDFLQKFPNLVNRIPLSYIASYLGITQSTLSRVRKNMN</sequence>
<accession>A0A444VJS9</accession>
<dbReference type="EMBL" id="JJMP01000007">
    <property type="protein sequence ID" value="RYC51011.1"/>
    <property type="molecule type" value="Genomic_DNA"/>
</dbReference>
<reference evidence="1 2" key="1">
    <citation type="submission" date="2014-04" db="EMBL/GenBank/DDBJ databases">
        <title>Whole genome of Muricauda olearia.</title>
        <authorList>
            <person name="Zhang X.-H."/>
            <person name="Tang K."/>
        </authorList>
    </citation>
    <scope>NUCLEOTIDE SEQUENCE [LARGE SCALE GENOMIC DNA]</scope>
    <source>
        <strain evidence="1 2">Th120</strain>
    </source>
</reference>
<dbReference type="Gene3D" id="2.60.120.10">
    <property type="entry name" value="Jelly Rolls"/>
    <property type="match status" value="1"/>
</dbReference>
<evidence type="ECO:0000313" key="1">
    <source>
        <dbReference type="EMBL" id="RYC51011.1"/>
    </source>
</evidence>
<comment type="caution">
    <text evidence="1">The sequence shown here is derived from an EMBL/GenBank/DDBJ whole genome shotgun (WGS) entry which is preliminary data.</text>
</comment>
<dbReference type="InterPro" id="IPR018490">
    <property type="entry name" value="cNMP-bd_dom_sf"/>
</dbReference>
<dbReference type="InterPro" id="IPR014710">
    <property type="entry name" value="RmlC-like_jellyroll"/>
</dbReference>
<proteinExistence type="predicted"/>
<dbReference type="SUPFAM" id="SSF51206">
    <property type="entry name" value="cAMP-binding domain-like"/>
    <property type="match status" value="1"/>
</dbReference>
<organism evidence="1 2">
    <name type="scientific">Flagellimonas olearia</name>
    <dbReference type="NCBI Taxonomy" id="552546"/>
    <lineage>
        <taxon>Bacteria</taxon>
        <taxon>Pseudomonadati</taxon>
        <taxon>Bacteroidota</taxon>
        <taxon>Flavobacteriia</taxon>
        <taxon>Flavobacteriales</taxon>
        <taxon>Flavobacteriaceae</taxon>
        <taxon>Flagellimonas</taxon>
    </lineage>
</organism>
<keyword evidence="2" id="KW-1185">Reference proteome</keyword>
<dbReference type="AlphaFoldDB" id="A0A444VJS9"/>